<organism evidence="2 3">
    <name type="scientific">Aspergillus pseudodeflectus</name>
    <dbReference type="NCBI Taxonomy" id="176178"/>
    <lineage>
        <taxon>Eukaryota</taxon>
        <taxon>Fungi</taxon>
        <taxon>Dikarya</taxon>
        <taxon>Ascomycota</taxon>
        <taxon>Pezizomycotina</taxon>
        <taxon>Eurotiomycetes</taxon>
        <taxon>Eurotiomycetidae</taxon>
        <taxon>Eurotiales</taxon>
        <taxon>Aspergillaceae</taxon>
        <taxon>Aspergillus</taxon>
        <taxon>Aspergillus subgen. Nidulantes</taxon>
    </lineage>
</organism>
<feature type="domain" description="Mannosidase Ig/CBM-like" evidence="1">
    <location>
        <begin position="135"/>
        <end position="222"/>
    </location>
</feature>
<dbReference type="RefSeq" id="XP_070900818.1">
    <property type="nucleotide sequence ID" value="XM_071045237.1"/>
</dbReference>
<dbReference type="GeneID" id="98160401"/>
<dbReference type="Pfam" id="PF17786">
    <property type="entry name" value="Mannosidase_ig"/>
    <property type="match status" value="1"/>
</dbReference>
<dbReference type="Gene3D" id="3.20.20.80">
    <property type="entry name" value="Glycosidases"/>
    <property type="match status" value="1"/>
</dbReference>
<reference evidence="2 3" key="1">
    <citation type="submission" date="2024-07" db="EMBL/GenBank/DDBJ databases">
        <title>Section-level genome sequencing and comparative genomics of Aspergillus sections Usti and Cavernicolus.</title>
        <authorList>
            <consortium name="Lawrence Berkeley National Laboratory"/>
            <person name="Nybo J.L."/>
            <person name="Vesth T.C."/>
            <person name="Theobald S."/>
            <person name="Frisvad J.C."/>
            <person name="Larsen T.O."/>
            <person name="Kjaerboelling I."/>
            <person name="Rothschild-Mancinelli K."/>
            <person name="Lyhne E.K."/>
            <person name="Kogle M.E."/>
            <person name="Barry K."/>
            <person name="Clum A."/>
            <person name="Na H."/>
            <person name="Ledsgaard L."/>
            <person name="Lin J."/>
            <person name="Lipzen A."/>
            <person name="Kuo A."/>
            <person name="Riley R."/>
            <person name="Mondo S."/>
            <person name="LaButti K."/>
            <person name="Haridas S."/>
            <person name="Pangalinan J."/>
            <person name="Salamov A.A."/>
            <person name="Simmons B.A."/>
            <person name="Magnuson J.K."/>
            <person name="Chen J."/>
            <person name="Drula E."/>
            <person name="Henrissat B."/>
            <person name="Wiebenga A."/>
            <person name="Lubbers R.J."/>
            <person name="Gomes A.C."/>
            <person name="Macurrencykelacurrency M.R."/>
            <person name="Stajich J."/>
            <person name="Grigoriev I.V."/>
            <person name="Mortensen U.H."/>
            <person name="De vries R.P."/>
            <person name="Baker S.E."/>
            <person name="Andersen M.R."/>
        </authorList>
    </citation>
    <scope>NUCLEOTIDE SEQUENCE [LARGE SCALE GENOMIC DNA]</scope>
    <source>
        <strain evidence="2 3">CBS 756.74</strain>
    </source>
</reference>
<dbReference type="Proteomes" id="UP001610444">
    <property type="component" value="Unassembled WGS sequence"/>
</dbReference>
<dbReference type="InterPro" id="IPR041447">
    <property type="entry name" value="Mannosidase_ig"/>
</dbReference>
<dbReference type="InterPro" id="IPR017853">
    <property type="entry name" value="GH"/>
</dbReference>
<evidence type="ECO:0000313" key="3">
    <source>
        <dbReference type="Proteomes" id="UP001610444"/>
    </source>
</evidence>
<evidence type="ECO:0000259" key="1">
    <source>
        <dbReference type="Pfam" id="PF17786"/>
    </source>
</evidence>
<evidence type="ECO:0000313" key="2">
    <source>
        <dbReference type="EMBL" id="KAL2853177.1"/>
    </source>
</evidence>
<proteinExistence type="predicted"/>
<accession>A0ABR4KLL7</accession>
<dbReference type="EMBL" id="JBFXLR010000014">
    <property type="protein sequence ID" value="KAL2853177.1"/>
    <property type="molecule type" value="Genomic_DNA"/>
</dbReference>
<sequence length="246" mass="28010">MKEESPSVAYWAIWHGTQEKYQRYGQIGGQFNREFGLASFPVLETADGHERRTATYIAEKLRIVPGLGSWVYLTQLSQSEAMLYAYRGWRRQWGEERRKPAFYTVKRAPQPLVAGVQREHHDWSVCHARPAKVSKYSVCVTSSLRRGSTLDVGLRFVSIDSGEDIKPAITKAGLTMPDNGSVTAITGQIDNRTNETHVLAVSFSRDGTVISRDVDPPQPFKYFPSRIGVYRSRRMRDLTRSPLRDR</sequence>
<keyword evidence="3" id="KW-1185">Reference proteome</keyword>
<comment type="caution">
    <text evidence="2">The sequence shown here is derived from an EMBL/GenBank/DDBJ whole genome shotgun (WGS) entry which is preliminary data.</text>
</comment>
<protein>
    <recommendedName>
        <fullName evidence="1">Mannosidase Ig/CBM-like domain-containing protein</fullName>
    </recommendedName>
</protein>
<dbReference type="SUPFAM" id="SSF51445">
    <property type="entry name" value="(Trans)glycosidases"/>
    <property type="match status" value="1"/>
</dbReference>
<gene>
    <name evidence="2" type="ORF">BJX68DRAFT_265400</name>
</gene>
<name>A0ABR4KLL7_9EURO</name>